<dbReference type="EMBL" id="KV460892">
    <property type="protein sequence ID" value="OCA15299.1"/>
    <property type="molecule type" value="Genomic_DNA"/>
</dbReference>
<evidence type="ECO:0000313" key="2">
    <source>
        <dbReference type="EMBL" id="OCA15299.1"/>
    </source>
</evidence>
<reference evidence="2" key="2">
    <citation type="journal article" date="2010" name="Science">
        <title>The genome of the Western clawed frog Xenopus tropicalis.</title>
        <authorList>
            <person name="Hellsten U."/>
            <person name="Harland R.M."/>
            <person name="Gilchrist M.J."/>
            <person name="Hendrix D."/>
            <person name="Jurka J."/>
            <person name="Kapitonov V."/>
            <person name="Ovcharenko I."/>
            <person name="Putnam N.H."/>
            <person name="Shu S."/>
            <person name="Taher L."/>
            <person name="Blitz I.L."/>
            <person name="Blumberg B."/>
            <person name="Dichmann D.S."/>
            <person name="Dubchak I."/>
            <person name="Amaya E."/>
            <person name="Detter J.C."/>
            <person name="Fletcher R."/>
            <person name="Gerhard D.S."/>
            <person name="Goodstein D."/>
            <person name="Graves T."/>
            <person name="Grigoriev I.V."/>
            <person name="Grimwood J."/>
            <person name="Kawashima T."/>
            <person name="Lindquist E."/>
            <person name="Lucas S.M."/>
            <person name="Mead P.E."/>
            <person name="Mitros T."/>
            <person name="Ogino H."/>
            <person name="Ohta Y."/>
            <person name="Poliakov A.V."/>
            <person name="Pollet N."/>
            <person name="Robert J."/>
            <person name="Salamov A."/>
            <person name="Sater A.K."/>
            <person name="Schmutz J."/>
            <person name="Terry A."/>
            <person name="Vize P.D."/>
            <person name="Warren W.C."/>
            <person name="Wells D."/>
            <person name="Wills A."/>
            <person name="Wilson R.K."/>
            <person name="Zimmerman L.B."/>
            <person name="Zorn A.M."/>
            <person name="Grainger R."/>
            <person name="Grammer T."/>
            <person name="Khokha M.K."/>
            <person name="Richardson P.M."/>
            <person name="Rokhsar D.S."/>
        </authorList>
    </citation>
    <scope>NUCLEOTIDE SEQUENCE [LARGE SCALE GENOMIC DNA]</scope>
    <source>
        <strain evidence="2">Nigerian</strain>
    </source>
</reference>
<reference evidence="2" key="1">
    <citation type="submission" date="2009-11" db="EMBL/GenBank/DDBJ databases">
        <authorList>
            <consortium name="US DOE Joint Genome Institute (JGI-PGF)"/>
            <person name="Ottilar R."/>
            <person name="Schmutz J."/>
            <person name="Salamov A."/>
            <person name="Cheng J.F."/>
            <person name="Lucas S."/>
            <person name="Pitluck S."/>
            <person name="Gundlach H."/>
            <person name="Guo Y."/>
            <person name="Haberer G."/>
            <person name="Nasrallah J."/>
            <person name="Mayer K.F.X."/>
            <person name="van de Peer Y."/>
            <person name="Weigel D."/>
            <person name="Grigoriev I.V."/>
        </authorList>
    </citation>
    <scope>NUCLEOTIDE SEQUENCE</scope>
    <source>
        <strain evidence="2">Nigerian</strain>
    </source>
</reference>
<feature type="region of interest" description="Disordered" evidence="1">
    <location>
        <begin position="1"/>
        <end position="20"/>
    </location>
</feature>
<reference evidence="2" key="3">
    <citation type="submission" date="2016-05" db="EMBL/GenBank/DDBJ databases">
        <title>WGS assembly of Xenopus tropicalis.</title>
        <authorList>
            <person name="Sessions A."/>
            <person name="Jenkins J."/>
            <person name="Mitros T."/>
            <person name="Lyons J.T."/>
            <person name="Dichmann D.S."/>
            <person name="Robert J."/>
            <person name="Harland R.M."/>
            <person name="Rokhsar D.S."/>
        </authorList>
    </citation>
    <scope>NUCLEOTIDE SEQUENCE</scope>
    <source>
        <strain evidence="2">Nigerian</strain>
    </source>
</reference>
<accession>A0A1B8XXA5</accession>
<sequence length="68" mass="7366">MMEDVPPGPSPPAAPDRSFSGWGRALCQSVESQCHPNLPTNQVTAAPGPSFIGFRFSGPFTYERYPIL</sequence>
<evidence type="ECO:0000256" key="1">
    <source>
        <dbReference type="SAM" id="MobiDB-lite"/>
    </source>
</evidence>
<gene>
    <name evidence="2" type="ORF">XENTR_v90030145mg</name>
</gene>
<proteinExistence type="predicted"/>
<feature type="compositionally biased region" description="Pro residues" evidence="1">
    <location>
        <begin position="1"/>
        <end position="14"/>
    </location>
</feature>
<organism evidence="2">
    <name type="scientific">Xenopus tropicalis</name>
    <name type="common">Western clawed frog</name>
    <name type="synonym">Silurana tropicalis</name>
    <dbReference type="NCBI Taxonomy" id="8364"/>
    <lineage>
        <taxon>Eukaryota</taxon>
        <taxon>Metazoa</taxon>
        <taxon>Chordata</taxon>
        <taxon>Craniata</taxon>
        <taxon>Vertebrata</taxon>
        <taxon>Euteleostomi</taxon>
        <taxon>Amphibia</taxon>
        <taxon>Batrachia</taxon>
        <taxon>Anura</taxon>
        <taxon>Pipoidea</taxon>
        <taxon>Pipidae</taxon>
        <taxon>Xenopodinae</taxon>
        <taxon>Xenopus</taxon>
        <taxon>Silurana</taxon>
    </lineage>
</organism>
<protein>
    <submittedName>
        <fullName evidence="2">Uncharacterized protein</fullName>
    </submittedName>
</protein>
<name>A0A1B8XXA5_XENTR</name>
<dbReference type="AlphaFoldDB" id="A0A1B8XXA5"/>